<dbReference type="EMBL" id="JALPQF010000002">
    <property type="protein sequence ID" value="MCK8479466.1"/>
    <property type="molecule type" value="Genomic_DNA"/>
</dbReference>
<organism evidence="1 2">
    <name type="scientific">Psychroserpens algicola</name>
    <dbReference type="NCBI Taxonomy" id="1719034"/>
    <lineage>
        <taxon>Bacteria</taxon>
        <taxon>Pseudomonadati</taxon>
        <taxon>Bacteroidota</taxon>
        <taxon>Flavobacteriia</taxon>
        <taxon>Flavobacteriales</taxon>
        <taxon>Flavobacteriaceae</taxon>
        <taxon>Psychroserpens</taxon>
    </lineage>
</organism>
<proteinExistence type="predicted"/>
<dbReference type="Proteomes" id="UP001203687">
    <property type="component" value="Unassembled WGS sequence"/>
</dbReference>
<comment type="caution">
    <text evidence="1">The sequence shown here is derived from an EMBL/GenBank/DDBJ whole genome shotgun (WGS) entry which is preliminary data.</text>
</comment>
<sequence length="148" mass="17560">MKKTFITLFFIALTLSAFGQKKERQERIKALKIAFITEKLELTKAEAQKFWPIYNAYEDETDMLRHNAREKRRGLKMESLSETEAKQALQDFLAFEKEQLNLKTDLVESLLTAIPAKKIILLKIVEEQFKKQMLEEFQKRREKFKNKG</sequence>
<gene>
    <name evidence="1" type="ORF">MUY34_02475</name>
</gene>
<evidence type="ECO:0000313" key="1">
    <source>
        <dbReference type="EMBL" id="MCK8479466.1"/>
    </source>
</evidence>
<protein>
    <submittedName>
        <fullName evidence="1">Sensor of ECF-type sigma factor</fullName>
    </submittedName>
</protein>
<reference evidence="1" key="1">
    <citation type="submission" date="2022-04" db="EMBL/GenBank/DDBJ databases">
        <authorList>
            <person name="Ren T."/>
        </authorList>
    </citation>
    <scope>NUCLEOTIDE SEQUENCE</scope>
    <source>
        <strain evidence="1">F63249</strain>
    </source>
</reference>
<dbReference type="RefSeq" id="WP_248411785.1">
    <property type="nucleotide sequence ID" value="NZ_JALPQF010000002.1"/>
</dbReference>
<name>A0ABT0H518_9FLAO</name>
<evidence type="ECO:0000313" key="2">
    <source>
        <dbReference type="Proteomes" id="UP001203687"/>
    </source>
</evidence>
<keyword evidence="2" id="KW-1185">Reference proteome</keyword>
<accession>A0ABT0H518</accession>